<dbReference type="PANTHER" id="PTHR14097">
    <property type="entry name" value="OXIDOREDUCTASE HTATIP2"/>
    <property type="match status" value="1"/>
</dbReference>
<evidence type="ECO:0000313" key="3">
    <source>
        <dbReference type="EMBL" id="SMD38286.1"/>
    </source>
</evidence>
<dbReference type="AlphaFoldDB" id="A0A1W2GPT9"/>
<dbReference type="Gene3D" id="3.40.50.720">
    <property type="entry name" value="NAD(P)-binding Rossmann-like Domain"/>
    <property type="match status" value="1"/>
</dbReference>
<organism evidence="3 4">
    <name type="scientific">Reichenbachiella faecimaris</name>
    <dbReference type="NCBI Taxonomy" id="692418"/>
    <lineage>
        <taxon>Bacteria</taxon>
        <taxon>Pseudomonadati</taxon>
        <taxon>Bacteroidota</taxon>
        <taxon>Cytophagia</taxon>
        <taxon>Cytophagales</taxon>
        <taxon>Reichenbachiellaceae</taxon>
        <taxon>Reichenbachiella</taxon>
    </lineage>
</organism>
<feature type="domain" description="NAD-dependent epimerase/dehydratase" evidence="2">
    <location>
        <begin position="5"/>
        <end position="103"/>
    </location>
</feature>
<dbReference type="EMBL" id="FWYF01000004">
    <property type="protein sequence ID" value="SMD38286.1"/>
    <property type="molecule type" value="Genomic_DNA"/>
</dbReference>
<dbReference type="InterPro" id="IPR001509">
    <property type="entry name" value="Epimerase_deHydtase"/>
</dbReference>
<evidence type="ECO:0000313" key="4">
    <source>
        <dbReference type="Proteomes" id="UP000192472"/>
    </source>
</evidence>
<reference evidence="3 4" key="1">
    <citation type="submission" date="2017-04" db="EMBL/GenBank/DDBJ databases">
        <authorList>
            <person name="Afonso C.L."/>
            <person name="Miller P.J."/>
            <person name="Scott M.A."/>
            <person name="Spackman E."/>
            <person name="Goraichik I."/>
            <person name="Dimitrov K.M."/>
            <person name="Suarez D.L."/>
            <person name="Swayne D.E."/>
        </authorList>
    </citation>
    <scope>NUCLEOTIDE SEQUENCE [LARGE SCALE GENOMIC DNA]</scope>
    <source>
        <strain evidence="3 4">DSM 26133</strain>
    </source>
</reference>
<dbReference type="InterPro" id="IPR036291">
    <property type="entry name" value="NAD(P)-bd_dom_sf"/>
</dbReference>
<protein>
    <recommendedName>
        <fullName evidence="2">NAD-dependent epimerase/dehydratase domain-containing protein</fullName>
    </recommendedName>
</protein>
<dbReference type="PANTHER" id="PTHR14097:SF8">
    <property type="entry name" value="NAD(P)-BINDING DOMAIN-CONTAINING PROTEIN"/>
    <property type="match status" value="1"/>
</dbReference>
<dbReference type="STRING" id="692418.SAMN04488029_3725"/>
<name>A0A1W2GPT9_REIFA</name>
<dbReference type="Pfam" id="PF01370">
    <property type="entry name" value="Epimerase"/>
    <property type="match status" value="1"/>
</dbReference>
<accession>A0A1W2GPT9</accession>
<dbReference type="Proteomes" id="UP000192472">
    <property type="component" value="Unassembled WGS sequence"/>
</dbReference>
<comment type="subcellular location">
    <subcellularLocation>
        <location evidence="1">Membrane</location>
    </subcellularLocation>
</comment>
<proteinExistence type="predicted"/>
<dbReference type="OrthoDB" id="9798632at2"/>
<evidence type="ECO:0000256" key="1">
    <source>
        <dbReference type="ARBA" id="ARBA00004370"/>
    </source>
</evidence>
<evidence type="ECO:0000259" key="2">
    <source>
        <dbReference type="Pfam" id="PF01370"/>
    </source>
</evidence>
<dbReference type="SUPFAM" id="SSF51735">
    <property type="entry name" value="NAD(P)-binding Rossmann-fold domains"/>
    <property type="match status" value="1"/>
</dbReference>
<keyword evidence="4" id="KW-1185">Reference proteome</keyword>
<dbReference type="GO" id="GO:0016020">
    <property type="term" value="C:membrane"/>
    <property type="evidence" value="ECO:0007669"/>
    <property type="project" value="UniProtKB-SubCell"/>
</dbReference>
<dbReference type="RefSeq" id="WP_084374343.1">
    <property type="nucleotide sequence ID" value="NZ_FWYF01000004.1"/>
</dbReference>
<gene>
    <name evidence="3" type="ORF">SAMN04488029_3725</name>
</gene>
<sequence length="225" mass="25215">MSSKVIITGATGMVGKGVLLECLDHPDIIQILSMGRSSLNMTHPKLKELIHSDFLNYTEVKNQLVGFDSCYLCMGVSAGGLKEEKYKELTYDYTLTLAKTLLALNPNMTCTYVSGEGTDSTEQGRTMWARVKGKTENDLLKLGFKQAFMFRPGAIIPLRGIKSKTKVYQFMYDYFMWLVKLIKFLAPNSVVNTTQIGQAMINVTKSGFDKKVIRPKEIIQLSNIT</sequence>